<dbReference type="EMBL" id="FOWD01000013">
    <property type="protein sequence ID" value="SFO20714.1"/>
    <property type="molecule type" value="Genomic_DNA"/>
</dbReference>
<dbReference type="InterPro" id="IPR041614">
    <property type="entry name" value="DprA_WH"/>
</dbReference>
<feature type="domain" description="Smf/DprA SLOG" evidence="2">
    <location>
        <begin position="79"/>
        <end position="287"/>
    </location>
</feature>
<name>A0A1I5FAD5_9FIRM</name>
<evidence type="ECO:0000313" key="4">
    <source>
        <dbReference type="EMBL" id="SFO20714.1"/>
    </source>
</evidence>
<evidence type="ECO:0000259" key="2">
    <source>
        <dbReference type="Pfam" id="PF02481"/>
    </source>
</evidence>
<protein>
    <submittedName>
        <fullName evidence="4">DNA processing protein</fullName>
    </submittedName>
</protein>
<gene>
    <name evidence="4" type="ORF">SAMN04489757_1134</name>
</gene>
<dbReference type="STRING" id="1527.SAMN04489757_1134"/>
<proteinExistence type="inferred from homology"/>
<dbReference type="PANTHER" id="PTHR43022">
    <property type="entry name" value="PROTEIN SMF"/>
    <property type="match status" value="1"/>
</dbReference>
<dbReference type="InterPro" id="IPR036388">
    <property type="entry name" value="WH-like_DNA-bd_sf"/>
</dbReference>
<organism evidence="4 5">
    <name type="scientific">Anaerocolumna aminovalerica</name>
    <dbReference type="NCBI Taxonomy" id="1527"/>
    <lineage>
        <taxon>Bacteria</taxon>
        <taxon>Bacillati</taxon>
        <taxon>Bacillota</taxon>
        <taxon>Clostridia</taxon>
        <taxon>Lachnospirales</taxon>
        <taxon>Lachnospiraceae</taxon>
        <taxon>Anaerocolumna</taxon>
    </lineage>
</organism>
<reference evidence="4 5" key="1">
    <citation type="submission" date="2016-10" db="EMBL/GenBank/DDBJ databases">
        <authorList>
            <person name="de Groot N.N."/>
        </authorList>
    </citation>
    <scope>NUCLEOTIDE SEQUENCE [LARGE SCALE GENOMIC DNA]</scope>
    <source>
        <strain evidence="4 5">DSM 1283</strain>
    </source>
</reference>
<dbReference type="InterPro" id="IPR003488">
    <property type="entry name" value="DprA"/>
</dbReference>
<sequence>MKNKEYWFWLCNIHNIGLKKIQAILDLYETPERAFHESEKGLECLNILTDADRLMIRKSKDSAKIQENYAKVLDKGIYFVTKEDSEYPDKLRNIYNPPHALYVRGNLPKNQIGSIAVIGARNCSEYGREVSKYIASELAKAGLQVISGLARGIDGYAHQGALAVEGSTYGVLGCGIDICYPVENFLLYMDMQKEGGVISEYGIGVNPNAGNFPMRNRIISGMSDGILVIEAKEKSGSLITVDLGLEQGKNIYALPGRINDRLSTGCNNLIKMGAKLVTEPKDILEDFFLNYEKFEMDTKKNDKLLETHEKMVYDSLSFYPKHMNEIAGETNFCIYELSEILLSLELKNYIKQVRKNYYVCIP</sequence>
<evidence type="ECO:0000256" key="1">
    <source>
        <dbReference type="ARBA" id="ARBA00006525"/>
    </source>
</evidence>
<dbReference type="Proteomes" id="UP000198806">
    <property type="component" value="Unassembled WGS sequence"/>
</dbReference>
<dbReference type="Pfam" id="PF17782">
    <property type="entry name" value="WHD_DprA"/>
    <property type="match status" value="1"/>
</dbReference>
<dbReference type="Gene3D" id="3.40.50.450">
    <property type="match status" value="1"/>
</dbReference>
<dbReference type="InterPro" id="IPR057666">
    <property type="entry name" value="DrpA_SLOG"/>
</dbReference>
<dbReference type="Pfam" id="PF02481">
    <property type="entry name" value="DNA_processg_A"/>
    <property type="match status" value="1"/>
</dbReference>
<dbReference type="NCBIfam" id="TIGR00732">
    <property type="entry name" value="dprA"/>
    <property type="match status" value="1"/>
</dbReference>
<accession>A0A1I5FAD5</accession>
<dbReference type="OrthoDB" id="9785707at2"/>
<feature type="domain" description="DprA winged helix" evidence="3">
    <location>
        <begin position="305"/>
        <end position="353"/>
    </location>
</feature>
<comment type="similarity">
    <text evidence="1">Belongs to the DprA/Smf family.</text>
</comment>
<evidence type="ECO:0000259" key="3">
    <source>
        <dbReference type="Pfam" id="PF17782"/>
    </source>
</evidence>
<evidence type="ECO:0000313" key="5">
    <source>
        <dbReference type="Proteomes" id="UP000198806"/>
    </source>
</evidence>
<dbReference type="RefSeq" id="WP_091686225.1">
    <property type="nucleotide sequence ID" value="NZ_BAABFM010000027.1"/>
</dbReference>
<dbReference type="SUPFAM" id="SSF102405">
    <property type="entry name" value="MCP/YpsA-like"/>
    <property type="match status" value="1"/>
</dbReference>
<dbReference type="GO" id="GO:0009294">
    <property type="term" value="P:DNA-mediated transformation"/>
    <property type="evidence" value="ECO:0007669"/>
    <property type="project" value="InterPro"/>
</dbReference>
<dbReference type="Gene3D" id="1.10.10.10">
    <property type="entry name" value="Winged helix-like DNA-binding domain superfamily/Winged helix DNA-binding domain"/>
    <property type="match status" value="1"/>
</dbReference>
<keyword evidence="5" id="KW-1185">Reference proteome</keyword>
<dbReference type="PANTHER" id="PTHR43022:SF1">
    <property type="entry name" value="PROTEIN SMF"/>
    <property type="match status" value="1"/>
</dbReference>
<dbReference type="AlphaFoldDB" id="A0A1I5FAD5"/>